<dbReference type="InterPro" id="IPR005911">
    <property type="entry name" value="YhcC-like"/>
</dbReference>
<sequence length="320" mass="36878">MKEQLESLQSNFAWGHDLPYNSYTRYIKEKYKARLQKVSLHAGFTCPNRDGSKGRGGCTYCNNESFTPAYSREENDVISQINQGVPFLKKRYNKNVKFLAYFQAYTNTYGPLDDLKRIYEKALSHEDISGIVVSTRPDCVDERILDYLQELSEKHLFFLEFGVESCHDKALVEINRGHDFKSSVWAIEESVKRGLHTGVHLLAGLPGLSRAEMMDEANIISELPIDSLKIHQLQIIKGTIMAHQFKNNPESLNLFEKDEYIDFVIEFLERLRPSIKVQRLVSEAPANIKLAPNWGVRMDVLQNEIIDKMRLMGKYQGSKY</sequence>
<dbReference type="Pfam" id="PF04055">
    <property type="entry name" value="Radical_SAM"/>
    <property type="match status" value="1"/>
</dbReference>
<dbReference type="GO" id="GO:0051539">
    <property type="term" value="F:4 iron, 4 sulfur cluster binding"/>
    <property type="evidence" value="ECO:0007669"/>
    <property type="project" value="UniProtKB-KW"/>
</dbReference>
<dbReference type="PROSITE" id="PS51918">
    <property type="entry name" value="RADICAL_SAM"/>
    <property type="match status" value="1"/>
</dbReference>
<evidence type="ECO:0000256" key="3">
    <source>
        <dbReference type="ARBA" id="ARBA00022691"/>
    </source>
</evidence>
<feature type="domain" description="Radical SAM core" evidence="7">
    <location>
        <begin position="30"/>
        <end position="274"/>
    </location>
</feature>
<dbReference type="SFLD" id="SFLDG01086">
    <property type="entry name" value="elongater_protein-like"/>
    <property type="match status" value="1"/>
</dbReference>
<dbReference type="InterPro" id="IPR006638">
    <property type="entry name" value="Elp3/MiaA/NifB-like_rSAM"/>
</dbReference>
<gene>
    <name evidence="8" type="ORF">HNQ88_001170</name>
</gene>
<keyword evidence="4" id="KW-0479">Metal-binding</keyword>
<evidence type="ECO:0000313" key="9">
    <source>
        <dbReference type="Proteomes" id="UP001185092"/>
    </source>
</evidence>
<keyword evidence="2" id="KW-0004">4Fe-4S</keyword>
<evidence type="ECO:0000259" key="7">
    <source>
        <dbReference type="PROSITE" id="PS51918"/>
    </source>
</evidence>
<accession>A0AAE4BPP2</accession>
<dbReference type="Gene3D" id="3.80.30.20">
    <property type="entry name" value="tm_1862 like domain"/>
    <property type="match status" value="1"/>
</dbReference>
<dbReference type="CDD" id="cd01335">
    <property type="entry name" value="Radical_SAM"/>
    <property type="match status" value="1"/>
</dbReference>
<keyword evidence="9" id="KW-1185">Reference proteome</keyword>
<dbReference type="RefSeq" id="WP_309937662.1">
    <property type="nucleotide sequence ID" value="NZ_AP025305.1"/>
</dbReference>
<evidence type="ECO:0000256" key="6">
    <source>
        <dbReference type="ARBA" id="ARBA00023014"/>
    </source>
</evidence>
<evidence type="ECO:0000256" key="1">
    <source>
        <dbReference type="ARBA" id="ARBA00001966"/>
    </source>
</evidence>
<dbReference type="InterPro" id="IPR058240">
    <property type="entry name" value="rSAM_sf"/>
</dbReference>
<dbReference type="InterPro" id="IPR007197">
    <property type="entry name" value="rSAM"/>
</dbReference>
<dbReference type="InterPro" id="IPR032432">
    <property type="entry name" value="Radical_SAM_C"/>
</dbReference>
<dbReference type="InterPro" id="IPR023404">
    <property type="entry name" value="rSAM_horseshoe"/>
</dbReference>
<proteinExistence type="predicted"/>
<dbReference type="PANTHER" id="PTHR11135:SF1">
    <property type="entry name" value="PROTEIN YHCC"/>
    <property type="match status" value="1"/>
</dbReference>
<protein>
    <recommendedName>
        <fullName evidence="7">Radical SAM core domain-containing protein</fullName>
    </recommendedName>
</protein>
<dbReference type="NCBIfam" id="TIGR01212">
    <property type="entry name" value="TIGR01212 family radical SAM protein"/>
    <property type="match status" value="1"/>
</dbReference>
<evidence type="ECO:0000256" key="4">
    <source>
        <dbReference type="ARBA" id="ARBA00022723"/>
    </source>
</evidence>
<dbReference type="SFLD" id="SFLDS00029">
    <property type="entry name" value="Radical_SAM"/>
    <property type="match status" value="1"/>
</dbReference>
<name>A0AAE4BPP2_9BACT</name>
<keyword evidence="5" id="KW-0408">Iron</keyword>
<dbReference type="Pfam" id="PF16199">
    <property type="entry name" value="Radical_SAM_C"/>
    <property type="match status" value="1"/>
</dbReference>
<keyword evidence="3" id="KW-0949">S-adenosyl-L-methionine</keyword>
<dbReference type="SFLD" id="SFLDG01091">
    <property type="entry name" value="uncharacterized_CHP01210-like"/>
    <property type="match status" value="1"/>
</dbReference>
<dbReference type="Proteomes" id="UP001185092">
    <property type="component" value="Unassembled WGS sequence"/>
</dbReference>
<comment type="caution">
    <text evidence="8">The sequence shown here is derived from an EMBL/GenBank/DDBJ whole genome shotgun (WGS) entry which is preliminary data.</text>
</comment>
<keyword evidence="6" id="KW-0411">Iron-sulfur</keyword>
<dbReference type="SUPFAM" id="SSF102114">
    <property type="entry name" value="Radical SAM enzymes"/>
    <property type="match status" value="1"/>
</dbReference>
<dbReference type="EMBL" id="JAVDQD010000001">
    <property type="protein sequence ID" value="MDR6238194.1"/>
    <property type="molecule type" value="Genomic_DNA"/>
</dbReference>
<comment type="cofactor">
    <cofactor evidence="1">
        <name>[4Fe-4S] cluster</name>
        <dbReference type="ChEBI" id="CHEBI:49883"/>
    </cofactor>
</comment>
<evidence type="ECO:0000256" key="5">
    <source>
        <dbReference type="ARBA" id="ARBA00023004"/>
    </source>
</evidence>
<dbReference type="InterPro" id="IPR039661">
    <property type="entry name" value="ELP3"/>
</dbReference>
<evidence type="ECO:0000313" key="8">
    <source>
        <dbReference type="EMBL" id="MDR6238194.1"/>
    </source>
</evidence>
<evidence type="ECO:0000256" key="2">
    <source>
        <dbReference type="ARBA" id="ARBA00022485"/>
    </source>
</evidence>
<organism evidence="8 9">
    <name type="scientific">Aureibacter tunicatorum</name>
    <dbReference type="NCBI Taxonomy" id="866807"/>
    <lineage>
        <taxon>Bacteria</taxon>
        <taxon>Pseudomonadati</taxon>
        <taxon>Bacteroidota</taxon>
        <taxon>Cytophagia</taxon>
        <taxon>Cytophagales</taxon>
        <taxon>Persicobacteraceae</taxon>
        <taxon>Aureibacter</taxon>
    </lineage>
</organism>
<dbReference type="GO" id="GO:0046872">
    <property type="term" value="F:metal ion binding"/>
    <property type="evidence" value="ECO:0007669"/>
    <property type="project" value="UniProtKB-KW"/>
</dbReference>
<dbReference type="SMART" id="SM00729">
    <property type="entry name" value="Elp3"/>
    <property type="match status" value="1"/>
</dbReference>
<dbReference type="GO" id="GO:0003824">
    <property type="term" value="F:catalytic activity"/>
    <property type="evidence" value="ECO:0007669"/>
    <property type="project" value="InterPro"/>
</dbReference>
<dbReference type="AlphaFoldDB" id="A0AAE4BPP2"/>
<reference evidence="8" key="1">
    <citation type="submission" date="2023-07" db="EMBL/GenBank/DDBJ databases">
        <title>Genomic Encyclopedia of Type Strains, Phase IV (KMG-IV): sequencing the most valuable type-strain genomes for metagenomic binning, comparative biology and taxonomic classification.</title>
        <authorList>
            <person name="Goeker M."/>
        </authorList>
    </citation>
    <scope>NUCLEOTIDE SEQUENCE</scope>
    <source>
        <strain evidence="8">DSM 26174</strain>
    </source>
</reference>
<dbReference type="PANTHER" id="PTHR11135">
    <property type="entry name" value="HISTONE ACETYLTRANSFERASE-RELATED"/>
    <property type="match status" value="1"/>
</dbReference>